<dbReference type="InterPro" id="IPR036390">
    <property type="entry name" value="WH_DNA-bd_sf"/>
</dbReference>
<dbReference type="Pfam" id="PF02198">
    <property type="entry name" value="SAM_PNT"/>
    <property type="match status" value="1"/>
</dbReference>
<dbReference type="InterPro" id="IPR003118">
    <property type="entry name" value="Pointed_dom"/>
</dbReference>
<dbReference type="AlphaFoldDB" id="A0A914M6D4"/>
<sequence length="760" mass="83301">MRRFLALGCQEPSLLCCPAEAASPPPLSAFQRSPNNCSIGATTLIPSPNPLSAATTAVDRLFTNIERQLSAKIAFIDPLLLTASGGGGGAGGGGGNEDANDQQKSPLPRCGEQPQYNTSTNTITQLQEQQKDNNNKEDEQKKQCEEGNNQNQKLEGGPPQKGLDAFFAALSNANDNGQKQEKSPPQNQLICGGPSSTQFSFPQTSAPTTAFPSTDDRHSNTNFVGNNNNNISSNTSPTNPSKPQNPLVSTQQNLSNAIANAAVNIVNAAIAVQQHQNQQQQQHLAALQFAAQSAASMPLSPQQGLNAQVGAILNQLTTAAPNILRPLGTQSKPIPLVEDKVDLMRFKRKEPREWSDDDVIAWILDVARRHRIPCENMNLTKFAKCTGPLLMLMNEQSFKEQDPNYGSLLFGEFCKLVTDENFIDEWMRINGPSCSSSYSDHQRQSSTIKENPPPQQQQQNYQSLHMTRATNNVGNLLMANLALKLSAPQSSDSSGQQGLLLAAAGFAANNQQQQQHYHQQQQRLTGQLPPPLGHLLSPTVGQSSLLALQQQQGGTPTIHAPSPINPSQRQQQIVGAVNHILQQQPGGSQQGIGGRMGVRGVRPGQQRSLKVAEQKIRRNKDGRPRKRSQHTKGNKLWEFIRDALKDPRTCPSIVRWEDPSEGVFRIVESERLAFLWGQKKNNQKMTYEKLSRAMRTYYEKQILVPVPKSGLYPKKLVYKFGPSAMGWKMAASMAVQTQLAIVGSSTDISPQIHHHQLQRL</sequence>
<dbReference type="SMART" id="SM00413">
    <property type="entry name" value="ETS"/>
    <property type="match status" value="1"/>
</dbReference>
<feature type="compositionally biased region" description="Polar residues" evidence="4">
    <location>
        <begin position="175"/>
        <end position="212"/>
    </location>
</feature>
<feature type="region of interest" description="Disordered" evidence="4">
    <location>
        <begin position="175"/>
        <end position="249"/>
    </location>
</feature>
<dbReference type="Gene3D" id="1.10.10.10">
    <property type="entry name" value="Winged helix-like DNA-binding domain superfamily/Winged helix DNA-binding domain"/>
    <property type="match status" value="1"/>
</dbReference>
<dbReference type="PANTHER" id="PTHR11849">
    <property type="entry name" value="ETS"/>
    <property type="match status" value="1"/>
</dbReference>
<comment type="similarity">
    <text evidence="1 3">Belongs to the ETS family.</text>
</comment>
<feature type="compositionally biased region" description="Basic and acidic residues" evidence="4">
    <location>
        <begin position="129"/>
        <end position="145"/>
    </location>
</feature>
<feature type="compositionally biased region" description="Polar residues" evidence="4">
    <location>
        <begin position="114"/>
        <end position="126"/>
    </location>
</feature>
<evidence type="ECO:0000256" key="2">
    <source>
        <dbReference type="ARBA" id="ARBA00023125"/>
    </source>
</evidence>
<dbReference type="GO" id="GO:0000981">
    <property type="term" value="F:DNA-binding transcription factor activity, RNA polymerase II-specific"/>
    <property type="evidence" value="ECO:0007669"/>
    <property type="project" value="TreeGrafter"/>
</dbReference>
<name>A0A914M6D4_MELIC</name>
<feature type="compositionally biased region" description="Basic and acidic residues" evidence="4">
    <location>
        <begin position="610"/>
        <end position="622"/>
    </location>
</feature>
<evidence type="ECO:0000313" key="8">
    <source>
        <dbReference type="WBParaSite" id="Minc3s01351g23033"/>
    </source>
</evidence>
<dbReference type="PROSITE" id="PS50061">
    <property type="entry name" value="ETS_DOMAIN_3"/>
    <property type="match status" value="1"/>
</dbReference>
<feature type="region of interest" description="Disordered" evidence="4">
    <location>
        <begin position="597"/>
        <end position="634"/>
    </location>
</feature>
<dbReference type="InterPro" id="IPR036388">
    <property type="entry name" value="WH-like_DNA-bd_sf"/>
</dbReference>
<dbReference type="Gene3D" id="1.10.150.50">
    <property type="entry name" value="Transcription Factor, Ets-1"/>
    <property type="match status" value="1"/>
</dbReference>
<feature type="region of interest" description="Disordered" evidence="4">
    <location>
        <begin position="87"/>
        <end position="163"/>
    </location>
</feature>
<organism evidence="7 8">
    <name type="scientific">Meloidogyne incognita</name>
    <name type="common">Southern root-knot nematode worm</name>
    <name type="synonym">Oxyuris incognita</name>
    <dbReference type="NCBI Taxonomy" id="6306"/>
    <lineage>
        <taxon>Eukaryota</taxon>
        <taxon>Metazoa</taxon>
        <taxon>Ecdysozoa</taxon>
        <taxon>Nematoda</taxon>
        <taxon>Chromadorea</taxon>
        <taxon>Rhabditida</taxon>
        <taxon>Tylenchina</taxon>
        <taxon>Tylenchomorpha</taxon>
        <taxon>Tylenchoidea</taxon>
        <taxon>Meloidogynidae</taxon>
        <taxon>Meloidogyninae</taxon>
        <taxon>Meloidogyne</taxon>
        <taxon>Meloidogyne incognita group</taxon>
    </lineage>
</organism>
<feature type="domain" description="PNT" evidence="6">
    <location>
        <begin position="333"/>
        <end position="420"/>
    </location>
</feature>
<keyword evidence="7" id="KW-1185">Reference proteome</keyword>
<keyword evidence="2 3" id="KW-0238">DNA-binding</keyword>
<feature type="compositionally biased region" description="Basic residues" evidence="4">
    <location>
        <begin position="623"/>
        <end position="633"/>
    </location>
</feature>
<evidence type="ECO:0000259" key="6">
    <source>
        <dbReference type="PROSITE" id="PS51433"/>
    </source>
</evidence>
<dbReference type="InterPro" id="IPR000418">
    <property type="entry name" value="Ets_dom"/>
</dbReference>
<dbReference type="Pfam" id="PF00178">
    <property type="entry name" value="Ets"/>
    <property type="match status" value="1"/>
</dbReference>
<proteinExistence type="inferred from homology"/>
<dbReference type="SUPFAM" id="SSF47769">
    <property type="entry name" value="SAM/Pointed domain"/>
    <property type="match status" value="1"/>
</dbReference>
<dbReference type="GO" id="GO:0005634">
    <property type="term" value="C:nucleus"/>
    <property type="evidence" value="ECO:0007669"/>
    <property type="project" value="UniProtKB-SubCell"/>
</dbReference>
<evidence type="ECO:0000256" key="1">
    <source>
        <dbReference type="ARBA" id="ARBA00005562"/>
    </source>
</evidence>
<dbReference type="WBParaSite" id="Minc3s01351g23033">
    <property type="protein sequence ID" value="Minc3s01351g23033"/>
    <property type="gene ID" value="Minc3s01351g23033"/>
</dbReference>
<feature type="compositionally biased region" description="Low complexity" evidence="4">
    <location>
        <begin position="220"/>
        <end position="246"/>
    </location>
</feature>
<dbReference type="InterPro" id="IPR046328">
    <property type="entry name" value="ETS_fam"/>
</dbReference>
<dbReference type="SMART" id="SM00251">
    <property type="entry name" value="SAM_PNT"/>
    <property type="match status" value="1"/>
</dbReference>
<evidence type="ECO:0000256" key="4">
    <source>
        <dbReference type="SAM" id="MobiDB-lite"/>
    </source>
</evidence>
<dbReference type="PROSITE" id="PS51433">
    <property type="entry name" value="PNT"/>
    <property type="match status" value="1"/>
</dbReference>
<evidence type="ECO:0000259" key="5">
    <source>
        <dbReference type="PROSITE" id="PS50061"/>
    </source>
</evidence>
<dbReference type="PANTHER" id="PTHR11849:SF190">
    <property type="entry name" value="ETS-DOMAIN PROTEIN"/>
    <property type="match status" value="1"/>
</dbReference>
<dbReference type="PRINTS" id="PR00454">
    <property type="entry name" value="ETSDOMAIN"/>
</dbReference>
<evidence type="ECO:0000256" key="3">
    <source>
        <dbReference type="RuleBase" id="RU004019"/>
    </source>
</evidence>
<comment type="subcellular location">
    <subcellularLocation>
        <location evidence="3">Nucleus</location>
    </subcellularLocation>
</comment>
<keyword evidence="3" id="KW-0539">Nucleus</keyword>
<reference evidence="8" key="1">
    <citation type="submission" date="2022-11" db="UniProtKB">
        <authorList>
            <consortium name="WormBaseParasite"/>
        </authorList>
    </citation>
    <scope>IDENTIFICATION</scope>
</reference>
<feature type="domain" description="ETS" evidence="5">
    <location>
        <begin position="634"/>
        <end position="721"/>
    </location>
</feature>
<protein>
    <submittedName>
        <fullName evidence="8">Uncharacterized protein</fullName>
    </submittedName>
</protein>
<dbReference type="GO" id="GO:0030154">
    <property type="term" value="P:cell differentiation"/>
    <property type="evidence" value="ECO:0007669"/>
    <property type="project" value="TreeGrafter"/>
</dbReference>
<feature type="region of interest" description="Disordered" evidence="4">
    <location>
        <begin position="548"/>
        <end position="570"/>
    </location>
</feature>
<evidence type="ECO:0000313" key="7">
    <source>
        <dbReference type="Proteomes" id="UP000887563"/>
    </source>
</evidence>
<dbReference type="InterPro" id="IPR013761">
    <property type="entry name" value="SAM/pointed_sf"/>
</dbReference>
<feature type="region of interest" description="Disordered" evidence="4">
    <location>
        <begin position="434"/>
        <end position="461"/>
    </location>
</feature>
<feature type="compositionally biased region" description="Gly residues" evidence="4">
    <location>
        <begin position="87"/>
        <end position="96"/>
    </location>
</feature>
<dbReference type="GO" id="GO:0043565">
    <property type="term" value="F:sequence-specific DNA binding"/>
    <property type="evidence" value="ECO:0007669"/>
    <property type="project" value="InterPro"/>
</dbReference>
<dbReference type="Proteomes" id="UP000887563">
    <property type="component" value="Unplaced"/>
</dbReference>
<feature type="compositionally biased region" description="Low complexity" evidence="4">
    <location>
        <begin position="598"/>
        <end position="607"/>
    </location>
</feature>
<accession>A0A914M6D4</accession>
<dbReference type="SUPFAM" id="SSF46785">
    <property type="entry name" value="Winged helix' DNA-binding domain"/>
    <property type="match status" value="1"/>
</dbReference>